<organism evidence="1 2">
    <name type="scientific">Anaeramoeba flamelloides</name>
    <dbReference type="NCBI Taxonomy" id="1746091"/>
    <lineage>
        <taxon>Eukaryota</taxon>
        <taxon>Metamonada</taxon>
        <taxon>Anaeramoebidae</taxon>
        <taxon>Anaeramoeba</taxon>
    </lineage>
</organism>
<proteinExistence type="predicted"/>
<dbReference type="Pfam" id="PF09826">
    <property type="entry name" value="Beta_propel"/>
    <property type="match status" value="2"/>
</dbReference>
<protein>
    <submittedName>
        <fullName evidence="1">Uncharacterized protein</fullName>
    </submittedName>
</protein>
<accession>A0ABQ8XTE4</accession>
<evidence type="ECO:0000313" key="1">
    <source>
        <dbReference type="EMBL" id="KAJ6235689.1"/>
    </source>
</evidence>
<dbReference type="InterPro" id="IPR019198">
    <property type="entry name" value="Beta_propeller_containing"/>
</dbReference>
<dbReference type="Proteomes" id="UP001150062">
    <property type="component" value="Unassembled WGS sequence"/>
</dbReference>
<gene>
    <name evidence="1" type="ORF">M0813_28522</name>
</gene>
<dbReference type="EMBL" id="JAOAOG010000256">
    <property type="protein sequence ID" value="KAJ6235689.1"/>
    <property type="molecule type" value="Genomic_DNA"/>
</dbReference>
<evidence type="ECO:0000313" key="2">
    <source>
        <dbReference type="Proteomes" id="UP001150062"/>
    </source>
</evidence>
<sequence>MNIISNKKNQNFSKNVVQCLIIFLLFYHCKLNEIKENYKGSIKNQNLFKVPLQSELADKISFQKINTNKEFENSFHTEETKTFEDAGIHKLDSHGHYYYYNRNKQLIFLLQAYPTPMKIISTIHIDSDHVDLLIDERNKELIAIGSSYLDNRINTIVYIYDIGNLNDPKLDRILRTKLRYVACKKNKDSVYLFLQQGGSVQDFFHLEENKANSNSQTFDPIYLYFGAEEIQEKNNKESQDDDNLIILYPDELINSQLKNFQNESGNSKPITFMIKLPERGRNRQEYEKKLIEGTMFVPFSSRLVTCTKSNCYLINSIWEPACFMCTRADPKSSIITKIPINEQFNQANTINNQIIVIKTEGVIENEKFFWEDLESGIIYFYNYYYSKGAESEGRDHLSLKLFDLNTGNLISDYRKFPKQSSLGTMFFQGNCPVVSYYHNGVQKFQVLNLTKTLKGLLQIKSISRFNSTGSLTSFYQFNSNSFFAFGKGPQTIDNKLTGQDGLKISLFNFTDLTKSIESHTITMQEQYSYPLTDFFQGACTFFPNNNNFILISHMYIKPEQSNFYALVLKYDPKYGFSMIKRITDCTEDVNPSMLEQYRIERAFWINDTFYITSYQKILSFNIENFKFVNEIGF</sequence>
<comment type="caution">
    <text evidence="1">The sequence shown here is derived from an EMBL/GenBank/DDBJ whole genome shotgun (WGS) entry which is preliminary data.</text>
</comment>
<reference evidence="1" key="1">
    <citation type="submission" date="2022-08" db="EMBL/GenBank/DDBJ databases">
        <title>Novel sulfate-reducing endosymbionts in the free-living metamonad Anaeramoeba.</title>
        <authorList>
            <person name="Jerlstrom-Hultqvist J."/>
            <person name="Cepicka I."/>
            <person name="Gallot-Lavallee L."/>
            <person name="Salas-Leiva D."/>
            <person name="Curtis B.A."/>
            <person name="Zahonova K."/>
            <person name="Pipaliya S."/>
            <person name="Dacks J."/>
            <person name="Roger A.J."/>
        </authorList>
    </citation>
    <scope>NUCLEOTIDE SEQUENCE</scope>
    <source>
        <strain evidence="1">Schooner1</strain>
    </source>
</reference>
<keyword evidence="2" id="KW-1185">Reference proteome</keyword>
<name>A0ABQ8XTE4_9EUKA</name>